<reference evidence="3 4" key="1">
    <citation type="submission" date="2014-06" db="EMBL/GenBank/DDBJ databases">
        <title>Evolutionary Origins and Diversification of the Mycorrhizal Mutualists.</title>
        <authorList>
            <consortium name="DOE Joint Genome Institute"/>
            <consortium name="Mycorrhizal Genomics Consortium"/>
            <person name="Kohler A."/>
            <person name="Kuo A."/>
            <person name="Nagy L.G."/>
            <person name="Floudas D."/>
            <person name="Copeland A."/>
            <person name="Barry K.W."/>
            <person name="Cichocki N."/>
            <person name="Veneault-Fourrey C."/>
            <person name="LaButti K."/>
            <person name="Lindquist E.A."/>
            <person name="Lipzen A."/>
            <person name="Lundell T."/>
            <person name="Morin E."/>
            <person name="Murat C."/>
            <person name="Riley R."/>
            <person name="Ohm R."/>
            <person name="Sun H."/>
            <person name="Tunlid A."/>
            <person name="Henrissat B."/>
            <person name="Grigoriev I.V."/>
            <person name="Hibbett D.S."/>
            <person name="Martin F."/>
        </authorList>
    </citation>
    <scope>NUCLEOTIDE SEQUENCE [LARGE SCALE GENOMIC DNA]</scope>
    <source>
        <strain evidence="3 4">SS14</strain>
    </source>
</reference>
<feature type="domain" description="DUF6535" evidence="2">
    <location>
        <begin position="8"/>
        <end position="123"/>
    </location>
</feature>
<evidence type="ECO:0000313" key="3">
    <source>
        <dbReference type="EMBL" id="KIJ22973.1"/>
    </source>
</evidence>
<dbReference type="InterPro" id="IPR045338">
    <property type="entry name" value="DUF6535"/>
</dbReference>
<evidence type="ECO:0000313" key="4">
    <source>
        <dbReference type="Proteomes" id="UP000054279"/>
    </source>
</evidence>
<feature type="transmembrane region" description="Helical" evidence="1">
    <location>
        <begin position="97"/>
        <end position="120"/>
    </location>
</feature>
<keyword evidence="4" id="KW-1185">Reference proteome</keyword>
<gene>
    <name evidence="3" type="ORF">M422DRAFT_137909</name>
</gene>
<dbReference type="AlphaFoldDB" id="A0A0C9T2H1"/>
<evidence type="ECO:0000256" key="1">
    <source>
        <dbReference type="SAM" id="Phobius"/>
    </source>
</evidence>
<keyword evidence="1" id="KW-0812">Transmembrane</keyword>
<dbReference type="Proteomes" id="UP000054279">
    <property type="component" value="Unassembled WGS sequence"/>
</dbReference>
<feature type="non-terminal residue" evidence="3">
    <location>
        <position position="1"/>
    </location>
</feature>
<proteinExistence type="predicted"/>
<keyword evidence="1" id="KW-0472">Membrane</keyword>
<dbReference type="EMBL" id="KN837857">
    <property type="protein sequence ID" value="KIJ22973.1"/>
    <property type="molecule type" value="Genomic_DNA"/>
</dbReference>
<evidence type="ECO:0000259" key="2">
    <source>
        <dbReference type="Pfam" id="PF20153"/>
    </source>
</evidence>
<keyword evidence="1" id="KW-1133">Transmembrane helix</keyword>
<sequence length="123" mass="13954">KDPKTTFWTAYEHVAREYDEEFLERRNVDLDSLLIFVCRSTFRVSSAFIVSIESLQADPSDTMKALLMIIAQNTGAQMFHNQTLTLPAWTGPTMFQVWVQSVAYLSLSLSLLSAFGAVLAKQW</sequence>
<dbReference type="HOGENOM" id="CLU_018688_3_0_1"/>
<dbReference type="Pfam" id="PF20153">
    <property type="entry name" value="DUF6535"/>
    <property type="match status" value="1"/>
</dbReference>
<feature type="non-terminal residue" evidence="3">
    <location>
        <position position="123"/>
    </location>
</feature>
<protein>
    <recommendedName>
        <fullName evidence="2">DUF6535 domain-containing protein</fullName>
    </recommendedName>
</protein>
<organism evidence="3 4">
    <name type="scientific">Sphaerobolus stellatus (strain SS14)</name>
    <dbReference type="NCBI Taxonomy" id="990650"/>
    <lineage>
        <taxon>Eukaryota</taxon>
        <taxon>Fungi</taxon>
        <taxon>Dikarya</taxon>
        <taxon>Basidiomycota</taxon>
        <taxon>Agaricomycotina</taxon>
        <taxon>Agaricomycetes</taxon>
        <taxon>Phallomycetidae</taxon>
        <taxon>Geastrales</taxon>
        <taxon>Sphaerobolaceae</taxon>
        <taxon>Sphaerobolus</taxon>
    </lineage>
</organism>
<accession>A0A0C9T2H1</accession>
<name>A0A0C9T2H1_SPHS4</name>